<dbReference type="Proteomes" id="UP000253426">
    <property type="component" value="Unassembled WGS sequence"/>
</dbReference>
<dbReference type="NCBIfam" id="TIGR02595">
    <property type="entry name" value="PEP_CTERM"/>
    <property type="match status" value="1"/>
</dbReference>
<feature type="signal peptide" evidence="1">
    <location>
        <begin position="1"/>
        <end position="23"/>
    </location>
</feature>
<gene>
    <name evidence="2" type="ORF">DES53_101800</name>
</gene>
<dbReference type="EMBL" id="QNRR01000001">
    <property type="protein sequence ID" value="RBP48000.1"/>
    <property type="molecule type" value="Genomic_DNA"/>
</dbReference>
<keyword evidence="1" id="KW-0732">Signal</keyword>
<evidence type="ECO:0000313" key="2">
    <source>
        <dbReference type="EMBL" id="RBP48000.1"/>
    </source>
</evidence>
<reference evidence="2 3" key="1">
    <citation type="submission" date="2018-06" db="EMBL/GenBank/DDBJ databases">
        <title>Genomic Encyclopedia of Type Strains, Phase IV (KMG-IV): sequencing the most valuable type-strain genomes for metagenomic binning, comparative biology and taxonomic classification.</title>
        <authorList>
            <person name="Goeker M."/>
        </authorList>
    </citation>
    <scope>NUCLEOTIDE SEQUENCE [LARGE SCALE GENOMIC DNA]</scope>
    <source>
        <strain evidence="2 3">DSM 25532</strain>
    </source>
</reference>
<proteinExistence type="predicted"/>
<dbReference type="InterPro" id="IPR013424">
    <property type="entry name" value="Ice-binding_C"/>
</dbReference>
<comment type="caution">
    <text evidence="2">The sequence shown here is derived from an EMBL/GenBank/DDBJ whole genome shotgun (WGS) entry which is preliminary data.</text>
</comment>
<evidence type="ECO:0000256" key="1">
    <source>
        <dbReference type="SAM" id="SignalP"/>
    </source>
</evidence>
<protein>
    <submittedName>
        <fullName evidence="2">Putative secreted protein with PEP-CTERM sorting signal</fullName>
    </submittedName>
</protein>
<keyword evidence="3" id="KW-1185">Reference proteome</keyword>
<name>A0A366HVS0_9BACT</name>
<dbReference type="OrthoDB" id="175190at2"/>
<dbReference type="RefSeq" id="WP_113956881.1">
    <property type="nucleotide sequence ID" value="NZ_QNRR01000001.1"/>
</dbReference>
<accession>A0A366HVS0</accession>
<evidence type="ECO:0000313" key="3">
    <source>
        <dbReference type="Proteomes" id="UP000253426"/>
    </source>
</evidence>
<dbReference type="AlphaFoldDB" id="A0A366HVS0"/>
<feature type="chain" id="PRO_5016644884" evidence="1">
    <location>
        <begin position="24"/>
        <end position="1187"/>
    </location>
</feature>
<sequence>MSRPSSLFLASIILAFSIPSAFAAEAGGTYSSNTTLVNGDTWTTAMTINNGATVNIPDLATVTYGAADNLNLSGTGTLRIDTGGTLFLDTKTGNDNIVVVGTVSVVNDGTVRFDAGTDIQLNTNGSSFTNNGLLLKTSGSDGPSNDPAYIYPSSQTVGGKFTNNGNITVQAGHLNISGSQSAGNAASSTGGIFTTTGTGVLSFSGGWTLLRGTSSMATGSSVELSNENPASSTGTFFVAMAPTTILDVDGDGLIWKTGKLNTNGNIIENQGLLRLQGVGATLFGTSGSFLNAAGATFRMESGDLAVTTVTLRNEGAMSLNGASPTTTITLSGTGLLENAAGGTFDLTSGTLTSSLAISNAGSMTNVAATLNTNGTFTNSGTFNQTGGVWNLTAAATSTSTGVLNLKGTTITITGTTLTNDGTATFIAQDGNVTLQGTGTFLNKGTFNHTYGGSNDNLVLGGTMTFQNEGTFDFQERGDLQITSSGKFVNNGLIQKTVAGTDTSFFYGTAGFTAGAGSQILAKAGILRMASGGTSDAAALWTADGGNLDLAGTWTGTIAGSSGNGGRVRITDSMNTTVLSELTVGTGGLTLDIKGDGLFWNQKDILTAGNTLTNVGIFTITDGGIKNLTGGGQLLNGTGGILHHLSGTVTLVNDTIIRNQGAMNITAGTGTAGYGGEGAIVNDAGGTITHTSGSLGLSGNTKLQNDGTYQWTAGTINLNTGAEWENNGLFNINGGSTITHTFLTDGTGTFTNGTTGVMDWTGNSAFNLGTGVTLTNDGNFNVTGSGDRNLSGAGTFINNGTFNHLVTVTADNLVGLTAGGSFVNNGDFNFVGVQDFRLGNGYTFTNTGTLTKTTTSNSTDQAQFFAFLADGTGGTFDNQGTVRVEGGHFRITAAVSGSTQFIDVNLVQKGANGTLTGGTWVADSTATTLVSFARIDLAPFGASSGINTIGENAVVDLIGSGAELTQLSSLTSVAGEFYVSNGKNFNATHPSNALNVTSTGTVGGDGTFSDAITVDGAVTPGSGRGTQNGKLTFASGVTFNAGSSITLQLTLPTGTVPLDGSVTTTSISSYIAGLADLDPTTEHDAIDANGTLTLNPDMTISVVSNGTSFTFGQYFDLFDWTTALAGITTQAEVDAILELPTLDAGSEWKTDLFLSHGIVYVVPEPSRALLLLGGMMVLGVRRRRKLTV</sequence>
<organism evidence="2 3">
    <name type="scientific">Roseimicrobium gellanilyticum</name>
    <dbReference type="NCBI Taxonomy" id="748857"/>
    <lineage>
        <taxon>Bacteria</taxon>
        <taxon>Pseudomonadati</taxon>
        <taxon>Verrucomicrobiota</taxon>
        <taxon>Verrucomicrobiia</taxon>
        <taxon>Verrucomicrobiales</taxon>
        <taxon>Verrucomicrobiaceae</taxon>
        <taxon>Roseimicrobium</taxon>
    </lineage>
</organism>